<dbReference type="Proteomes" id="UP000712281">
    <property type="component" value="Unassembled WGS sequence"/>
</dbReference>
<evidence type="ECO:0000313" key="1">
    <source>
        <dbReference type="EMBL" id="KAF2597714.1"/>
    </source>
</evidence>
<evidence type="ECO:0000313" key="2">
    <source>
        <dbReference type="Proteomes" id="UP000712281"/>
    </source>
</evidence>
<reference evidence="1" key="1">
    <citation type="submission" date="2019-12" db="EMBL/GenBank/DDBJ databases">
        <title>Genome sequencing and annotation of Brassica cretica.</title>
        <authorList>
            <person name="Studholme D.J."/>
            <person name="Sarris P.F."/>
        </authorList>
    </citation>
    <scope>NUCLEOTIDE SEQUENCE</scope>
    <source>
        <strain evidence="1">PFS-001/15</strain>
        <tissue evidence="1">Leaf</tissue>
    </source>
</reference>
<accession>A0A8S9KS06</accession>
<name>A0A8S9KS06_BRACR</name>
<organism evidence="1 2">
    <name type="scientific">Brassica cretica</name>
    <name type="common">Mustard</name>
    <dbReference type="NCBI Taxonomy" id="69181"/>
    <lineage>
        <taxon>Eukaryota</taxon>
        <taxon>Viridiplantae</taxon>
        <taxon>Streptophyta</taxon>
        <taxon>Embryophyta</taxon>
        <taxon>Tracheophyta</taxon>
        <taxon>Spermatophyta</taxon>
        <taxon>Magnoliopsida</taxon>
        <taxon>eudicotyledons</taxon>
        <taxon>Gunneridae</taxon>
        <taxon>Pentapetalae</taxon>
        <taxon>rosids</taxon>
        <taxon>malvids</taxon>
        <taxon>Brassicales</taxon>
        <taxon>Brassicaceae</taxon>
        <taxon>Brassiceae</taxon>
        <taxon>Brassica</taxon>
    </lineage>
</organism>
<proteinExistence type="predicted"/>
<dbReference type="EMBL" id="QGKW02000717">
    <property type="protein sequence ID" value="KAF2597714.1"/>
    <property type="molecule type" value="Genomic_DNA"/>
</dbReference>
<comment type="caution">
    <text evidence="1">The sequence shown here is derived from an EMBL/GenBank/DDBJ whole genome shotgun (WGS) entry which is preliminary data.</text>
</comment>
<gene>
    <name evidence="1" type="ORF">F2Q68_00011785</name>
</gene>
<dbReference type="AlphaFoldDB" id="A0A8S9KS06"/>
<protein>
    <submittedName>
        <fullName evidence="1">Uncharacterized protein</fullName>
    </submittedName>
</protein>
<sequence>MAFIIKIRILGFHSLSNNSNSIIGTNVSYQRAGHELIGNALIVRCVLRLRSSECLAETDRELRLSDRERLGSGCNRRDRELRFVGSRLGLGY</sequence>